<comment type="caution">
    <text evidence="2">The sequence shown here is derived from an EMBL/GenBank/DDBJ whole genome shotgun (WGS) entry which is preliminary data.</text>
</comment>
<dbReference type="EMBL" id="RSCL01000001">
    <property type="protein sequence ID" value="RUT09700.1"/>
    <property type="molecule type" value="Genomic_DNA"/>
</dbReference>
<feature type="transmembrane region" description="Helical" evidence="1">
    <location>
        <begin position="172"/>
        <end position="188"/>
    </location>
</feature>
<feature type="transmembrane region" description="Helical" evidence="1">
    <location>
        <begin position="140"/>
        <end position="160"/>
    </location>
</feature>
<gene>
    <name evidence="2" type="ORF">DSM106972_001950</name>
</gene>
<evidence type="ECO:0000313" key="3">
    <source>
        <dbReference type="Proteomes" id="UP000271624"/>
    </source>
</evidence>
<dbReference type="RefSeq" id="WP_127077998.1">
    <property type="nucleotide sequence ID" value="NZ_RSCL01000001.1"/>
</dbReference>
<dbReference type="AlphaFoldDB" id="A0A433VU98"/>
<keyword evidence="3" id="KW-1185">Reference proteome</keyword>
<feature type="transmembrane region" description="Helical" evidence="1">
    <location>
        <begin position="100"/>
        <end position="120"/>
    </location>
</feature>
<dbReference type="Proteomes" id="UP000271624">
    <property type="component" value="Unassembled WGS sequence"/>
</dbReference>
<sequence>MNIKSNPNNFRLFKNLSSVIFKVVFPTTVFFIAVLLISRLQGISTNILVGDPNEIAGLPPYAGMISMLGVLFWCASAVICIFTSYILTKNDGLQTRKWSRFLLFSGCITVLMLLDDLFQIHEYYYHPFINLSAFKNSRFVINLFESLFFSIYIVLISIYLLKFKNLFKNTNYPIVIMAILFFVLSVLVDVGTPETMVLHTSIEDGSKLLGIVTWFSYFLDCCYEQIQKLLSNNKKLSSEEITNNIY</sequence>
<evidence type="ECO:0000313" key="2">
    <source>
        <dbReference type="EMBL" id="RUT09700.1"/>
    </source>
</evidence>
<feature type="transmembrane region" description="Helical" evidence="1">
    <location>
        <begin position="61"/>
        <end position="88"/>
    </location>
</feature>
<protein>
    <submittedName>
        <fullName evidence="2">Uncharacterized protein</fullName>
    </submittedName>
</protein>
<evidence type="ECO:0000256" key="1">
    <source>
        <dbReference type="SAM" id="Phobius"/>
    </source>
</evidence>
<keyword evidence="1" id="KW-0812">Transmembrane</keyword>
<organism evidence="2 3">
    <name type="scientific">Dulcicalothrix desertica PCC 7102</name>
    <dbReference type="NCBI Taxonomy" id="232991"/>
    <lineage>
        <taxon>Bacteria</taxon>
        <taxon>Bacillati</taxon>
        <taxon>Cyanobacteriota</taxon>
        <taxon>Cyanophyceae</taxon>
        <taxon>Nostocales</taxon>
        <taxon>Calotrichaceae</taxon>
        <taxon>Dulcicalothrix</taxon>
    </lineage>
</organism>
<accession>A0A433VU98</accession>
<keyword evidence="1" id="KW-0472">Membrane</keyword>
<keyword evidence="1" id="KW-1133">Transmembrane helix</keyword>
<dbReference type="OrthoDB" id="451713at2"/>
<proteinExistence type="predicted"/>
<reference evidence="2" key="1">
    <citation type="submission" date="2018-12" db="EMBL/GenBank/DDBJ databases">
        <authorList>
            <person name="Will S."/>
            <person name="Neumann-Schaal M."/>
            <person name="Henke P."/>
        </authorList>
    </citation>
    <scope>NUCLEOTIDE SEQUENCE</scope>
    <source>
        <strain evidence="2">PCC 7102</strain>
    </source>
</reference>
<reference evidence="2" key="2">
    <citation type="journal article" date="2019" name="Genome Biol. Evol.">
        <title>Day and night: Metabolic profiles and evolutionary relationships of six axenic non-marine cyanobacteria.</title>
        <authorList>
            <person name="Will S.E."/>
            <person name="Henke P."/>
            <person name="Boedeker C."/>
            <person name="Huang S."/>
            <person name="Brinkmann H."/>
            <person name="Rohde M."/>
            <person name="Jarek M."/>
            <person name="Friedl T."/>
            <person name="Seufert S."/>
            <person name="Schumacher M."/>
            <person name="Overmann J."/>
            <person name="Neumann-Schaal M."/>
            <person name="Petersen J."/>
        </authorList>
    </citation>
    <scope>NUCLEOTIDE SEQUENCE [LARGE SCALE GENOMIC DNA]</scope>
    <source>
        <strain evidence="2">PCC 7102</strain>
    </source>
</reference>
<feature type="transmembrane region" description="Helical" evidence="1">
    <location>
        <begin position="20"/>
        <end position="41"/>
    </location>
</feature>
<name>A0A433VU98_9CYAN</name>